<dbReference type="InterPro" id="IPR027309">
    <property type="entry name" value="P2X_extracellular_dom_sf"/>
</dbReference>
<keyword evidence="18" id="KW-0325">Glycoprotein</keyword>
<dbReference type="Pfam" id="PF00864">
    <property type="entry name" value="P2X_receptor"/>
    <property type="match status" value="1"/>
</dbReference>
<keyword evidence="16" id="KW-0472">Membrane</keyword>
<dbReference type="PROSITE" id="PS01212">
    <property type="entry name" value="P2X_RECEPTOR"/>
    <property type="match status" value="1"/>
</dbReference>
<dbReference type="InterPro" id="IPR018316">
    <property type="entry name" value="Tubulin/FtsZ_2-layer-sand-dom"/>
</dbReference>
<dbReference type="PRINTS" id="PR01162">
    <property type="entry name" value="ALPHATUBULIN"/>
</dbReference>
<dbReference type="Pfam" id="PF00091">
    <property type="entry name" value="Tubulin"/>
    <property type="match status" value="1"/>
</dbReference>
<dbReference type="GO" id="GO:0007017">
    <property type="term" value="P:microtubule-based process"/>
    <property type="evidence" value="ECO:0007669"/>
    <property type="project" value="InterPro"/>
</dbReference>
<evidence type="ECO:0000256" key="16">
    <source>
        <dbReference type="ARBA" id="ARBA00023136"/>
    </source>
</evidence>
<dbReference type="InterPro" id="IPR003008">
    <property type="entry name" value="Tubulin_FtsZ_GTPase"/>
</dbReference>
<keyword evidence="9" id="KW-0812">Transmembrane</keyword>
<keyword evidence="11" id="KW-0547">Nucleotide-binding</keyword>
<dbReference type="Gene3D" id="3.40.50.1440">
    <property type="entry name" value="Tubulin/FtsZ, GTPase domain"/>
    <property type="match status" value="1"/>
</dbReference>
<feature type="domain" description="Tubulin/FtsZ 2-layer sandwich" evidence="25">
    <location>
        <begin position="700"/>
        <end position="845"/>
    </location>
</feature>
<organism evidence="26 27">
    <name type="scientific">Phyllostomus discolor</name>
    <name type="common">pale spear-nosed bat</name>
    <dbReference type="NCBI Taxonomy" id="89673"/>
    <lineage>
        <taxon>Eukaryota</taxon>
        <taxon>Metazoa</taxon>
        <taxon>Chordata</taxon>
        <taxon>Craniata</taxon>
        <taxon>Vertebrata</taxon>
        <taxon>Euteleostomi</taxon>
        <taxon>Mammalia</taxon>
        <taxon>Eutheria</taxon>
        <taxon>Laurasiatheria</taxon>
        <taxon>Chiroptera</taxon>
        <taxon>Yangochiroptera</taxon>
        <taxon>Phyllostomidae</taxon>
        <taxon>Phyllostominae</taxon>
        <taxon>Phyllostomus</taxon>
    </lineage>
</organism>
<dbReference type="Gene3D" id="1.10.287.940">
    <property type="entry name" value="atp-gated p2x4 ion channel"/>
    <property type="match status" value="1"/>
</dbReference>
<comment type="similarity">
    <text evidence="5">Belongs to the P2X receptor family.</text>
</comment>
<evidence type="ECO:0000259" key="25">
    <source>
        <dbReference type="SMART" id="SM00865"/>
    </source>
</evidence>
<dbReference type="Gene3D" id="1.10.287.600">
    <property type="entry name" value="Helix hairpin bin"/>
    <property type="match status" value="1"/>
</dbReference>
<dbReference type="InterPro" id="IPR023123">
    <property type="entry name" value="Tubulin_C"/>
</dbReference>
<evidence type="ECO:0000256" key="11">
    <source>
        <dbReference type="ARBA" id="ARBA00022741"/>
    </source>
</evidence>
<evidence type="ECO:0000256" key="15">
    <source>
        <dbReference type="ARBA" id="ARBA00023134"/>
    </source>
</evidence>
<dbReference type="InterPro" id="IPR017975">
    <property type="entry name" value="Tubulin_CS"/>
</dbReference>
<dbReference type="SMART" id="SM00864">
    <property type="entry name" value="Tubulin"/>
    <property type="match status" value="1"/>
</dbReference>
<dbReference type="SUPFAM" id="SSF52490">
    <property type="entry name" value="Tubulin nucleotide-binding domain-like"/>
    <property type="match status" value="1"/>
</dbReference>
<dbReference type="GO" id="GO:0005525">
    <property type="term" value="F:GTP binding"/>
    <property type="evidence" value="ECO:0007669"/>
    <property type="project" value="UniProtKB-KW"/>
</dbReference>
<comment type="catalytic activity">
    <reaction evidence="23">
        <text>GTP + H2O = GDP + phosphate + H(+)</text>
        <dbReference type="Rhea" id="RHEA:19669"/>
        <dbReference type="ChEBI" id="CHEBI:15377"/>
        <dbReference type="ChEBI" id="CHEBI:15378"/>
        <dbReference type="ChEBI" id="CHEBI:37565"/>
        <dbReference type="ChEBI" id="CHEBI:43474"/>
        <dbReference type="ChEBI" id="CHEBI:58189"/>
    </reaction>
    <physiologicalReaction direction="left-to-right" evidence="23">
        <dbReference type="Rhea" id="RHEA:19670"/>
    </physiologicalReaction>
</comment>
<evidence type="ECO:0000256" key="1">
    <source>
        <dbReference type="ARBA" id="ARBA00001946"/>
    </source>
</evidence>
<dbReference type="InterPro" id="IPR001429">
    <property type="entry name" value="P2X_purnocptor"/>
</dbReference>
<dbReference type="InterPro" id="IPR036525">
    <property type="entry name" value="Tubulin/FtsZ_GTPase_sf"/>
</dbReference>
<comment type="caution">
    <text evidence="26">The sequence shown here is derived from an EMBL/GenBank/DDBJ whole genome shotgun (WGS) entry which is preliminary data.</text>
</comment>
<evidence type="ECO:0008006" key="28">
    <source>
        <dbReference type="Google" id="ProtNLM"/>
    </source>
</evidence>
<evidence type="ECO:0000256" key="17">
    <source>
        <dbReference type="ARBA" id="ARBA00023157"/>
    </source>
</evidence>
<name>A0A833YTK2_9CHIR</name>
<gene>
    <name evidence="26" type="ORF">HJG60_008882</name>
</gene>
<sequence>MPGTLRALVLPHFMQFKHRPPSHELGKMPDSRLLLLALGRYWQPAMCRHHAGGLGAPRGAWPPSSLGLESRSLWVSLLTHTLASICSFLHQEHPFLPSFVELQHLQVWALLANKGYQVQDVDPQISVITKLKGVSVTQIKELGDRLWDVADFVKPAQGENVFFLVTNFLVTPQQIQGRCPEHPSIPLASCWAHEDCPEGETGTHSHGIKTGQCVVFNETHRTCEIQGWCPVESGTVPVQPLLVQAENFTLFIKNTVTFSKFNFSKSNALETWDNTYFKHCRYDPFSSPYCPVFRIGDLVAAAGGDFEDLALLGGAVGIRVLWDCDLDIRGSDCRPEYSFQLQERSYNFRTATHWWEASGVEARSLLKLYGIRFDILVAGRAGKFGLIPTAITLGTGAAWLGVITFFCDLLLLYVDGEANFYWTTKYEEAKAPKVTTNPEQKDLASAPPNPAAQRECISIHVGQAGVQIGNACWELYCLEHGIQPDGQMPSDKTIGGGDDSFNTFFSETGAGKHVPRAVFVDLEPTVVDEVRTGTYRQLFHPEQLITGKEDAANNYARGHYTIGKEIVDLVLDRIRKLADLCTGLQGFLIFHSFGGGTGSGFASLLMERLSVDYGKKSKLEFAIYPAPQVSTAVVEPYNSILTTHTTLEHSDCAFMVDNEAIYDICRRNLDIERPTYTNLNRLIGQIVSSITASLRFDGALNVDLTEFQTNLVPYPRIHFPLATYAPVISAEKAYHEQLSVAEITNACFEPANQMVKCDPRHGKYMACCMLYRGDVVPKDVNAAIATIKTKRTIQFVDWCPTGFKVGINYQPPTVVPGGDLAKVQRAVCMLSNTTAIAEAWARLDHKFDLMYAKRAFVHWYVGEGMEEGEFSEAREDLAALEKDYEEVGVDSVEAEAEEGEEY</sequence>
<dbReference type="FunFam" id="3.40.50.1440:FF:000002">
    <property type="entry name" value="Tubulin alpha chain"/>
    <property type="match status" value="1"/>
</dbReference>
<keyword evidence="15" id="KW-0342">GTP-binding</keyword>
<evidence type="ECO:0000256" key="8">
    <source>
        <dbReference type="ARBA" id="ARBA00022490"/>
    </source>
</evidence>
<keyword evidence="19" id="KW-0206">Cytoskeleton</keyword>
<evidence type="ECO:0000256" key="13">
    <source>
        <dbReference type="ARBA" id="ARBA00022989"/>
    </source>
</evidence>
<dbReference type="EMBL" id="JABVXQ010000013">
    <property type="protein sequence ID" value="KAF6081885.1"/>
    <property type="molecule type" value="Genomic_DNA"/>
</dbReference>
<evidence type="ECO:0000256" key="19">
    <source>
        <dbReference type="ARBA" id="ARBA00023212"/>
    </source>
</evidence>
<evidence type="ECO:0000256" key="22">
    <source>
        <dbReference type="ARBA" id="ARBA00036634"/>
    </source>
</evidence>
<dbReference type="InterPro" id="IPR053792">
    <property type="entry name" value="P2X_RECEPTOR_CS"/>
</dbReference>
<dbReference type="InterPro" id="IPR008280">
    <property type="entry name" value="Tub_FtsZ_C"/>
</dbReference>
<evidence type="ECO:0000256" key="21">
    <source>
        <dbReference type="ARBA" id="ARBA00023303"/>
    </source>
</evidence>
<evidence type="ECO:0000256" key="10">
    <source>
        <dbReference type="ARBA" id="ARBA00022701"/>
    </source>
</evidence>
<evidence type="ECO:0000256" key="5">
    <source>
        <dbReference type="ARBA" id="ARBA00009848"/>
    </source>
</evidence>
<keyword evidence="7" id="KW-1003">Cell membrane</keyword>
<feature type="domain" description="Tubulin/FtsZ GTPase" evidence="24">
    <location>
        <begin position="501"/>
        <end position="698"/>
    </location>
</feature>
<evidence type="ECO:0000256" key="9">
    <source>
        <dbReference type="ARBA" id="ARBA00022692"/>
    </source>
</evidence>
<evidence type="ECO:0000313" key="27">
    <source>
        <dbReference type="Proteomes" id="UP000664940"/>
    </source>
</evidence>
<keyword evidence="8" id="KW-0963">Cytoplasm</keyword>
<dbReference type="InterPro" id="IPR002452">
    <property type="entry name" value="Alpha_tubulin"/>
</dbReference>
<comment type="cofactor">
    <cofactor evidence="1">
        <name>Mg(2+)</name>
        <dbReference type="ChEBI" id="CHEBI:18420"/>
    </cofactor>
</comment>
<dbReference type="GO" id="GO:0001614">
    <property type="term" value="F:purinergic nucleotide receptor activity"/>
    <property type="evidence" value="ECO:0007669"/>
    <property type="project" value="InterPro"/>
</dbReference>
<dbReference type="GO" id="GO:0033198">
    <property type="term" value="P:response to ATP"/>
    <property type="evidence" value="ECO:0007669"/>
    <property type="project" value="InterPro"/>
</dbReference>
<keyword evidence="21" id="KW-0407">Ion channel</keyword>
<dbReference type="InterPro" id="IPR059116">
    <property type="entry name" value="P2X_receptor"/>
</dbReference>
<proteinExistence type="inferred from homology"/>
<dbReference type="Gene3D" id="2.60.490.10">
    <property type="entry name" value="atp-gated p2x4 ion channel domain"/>
    <property type="match status" value="1"/>
</dbReference>
<dbReference type="Proteomes" id="UP000664940">
    <property type="component" value="Unassembled WGS sequence"/>
</dbReference>
<evidence type="ECO:0000256" key="20">
    <source>
        <dbReference type="ARBA" id="ARBA00023286"/>
    </source>
</evidence>
<comment type="catalytic activity">
    <reaction evidence="22">
        <text>Ca(2+)(in) = Ca(2+)(out)</text>
        <dbReference type="Rhea" id="RHEA:29671"/>
        <dbReference type="ChEBI" id="CHEBI:29108"/>
    </reaction>
</comment>
<evidence type="ECO:0000256" key="3">
    <source>
        <dbReference type="ARBA" id="ARBA00004651"/>
    </source>
</evidence>
<dbReference type="GO" id="GO:0005874">
    <property type="term" value="C:microtubule"/>
    <property type="evidence" value="ECO:0007669"/>
    <property type="project" value="UniProtKB-KW"/>
</dbReference>
<protein>
    <recommendedName>
        <fullName evidence="28">Purinergic receptor</fullName>
    </recommendedName>
</protein>
<evidence type="ECO:0000256" key="23">
    <source>
        <dbReference type="ARBA" id="ARBA00049117"/>
    </source>
</evidence>
<dbReference type="CDD" id="cd02186">
    <property type="entry name" value="alpha_tubulin"/>
    <property type="match status" value="1"/>
</dbReference>
<evidence type="ECO:0000259" key="24">
    <source>
        <dbReference type="SMART" id="SM00864"/>
    </source>
</evidence>
<dbReference type="PRINTS" id="PR01161">
    <property type="entry name" value="TUBULIN"/>
</dbReference>
<evidence type="ECO:0000256" key="18">
    <source>
        <dbReference type="ARBA" id="ARBA00023180"/>
    </source>
</evidence>
<dbReference type="Pfam" id="PF03953">
    <property type="entry name" value="Tubulin_C"/>
    <property type="match status" value="1"/>
</dbReference>
<dbReference type="Gene3D" id="3.30.1330.20">
    <property type="entry name" value="Tubulin/FtsZ, C-terminal domain"/>
    <property type="match status" value="1"/>
</dbReference>
<keyword evidence="13" id="KW-1133">Transmembrane helix</keyword>
<dbReference type="FunFam" id="2.60.490.10:FF:000001">
    <property type="entry name" value="P2X purinoceptor"/>
    <property type="match status" value="1"/>
</dbReference>
<dbReference type="FunFam" id="3.30.1330.20:FF:000001">
    <property type="entry name" value="Tubulin alpha chain"/>
    <property type="match status" value="1"/>
</dbReference>
<evidence type="ECO:0000256" key="14">
    <source>
        <dbReference type="ARBA" id="ARBA00023065"/>
    </source>
</evidence>
<keyword evidence="14" id="KW-0406">Ion transport</keyword>
<keyword evidence="20" id="KW-1071">Ligand-gated ion channel</keyword>
<comment type="subcellular location">
    <subcellularLocation>
        <location evidence="3">Cell membrane</location>
        <topology evidence="3">Multi-pass membrane protein</topology>
    </subcellularLocation>
    <subcellularLocation>
        <location evidence="2">Cytoplasm</location>
        <location evidence="2">Cytoskeleton</location>
    </subcellularLocation>
</comment>
<evidence type="ECO:0000256" key="7">
    <source>
        <dbReference type="ARBA" id="ARBA00022475"/>
    </source>
</evidence>
<dbReference type="PANTHER" id="PTHR11588">
    <property type="entry name" value="TUBULIN"/>
    <property type="match status" value="1"/>
</dbReference>
<evidence type="ECO:0000313" key="26">
    <source>
        <dbReference type="EMBL" id="KAF6081885.1"/>
    </source>
</evidence>
<keyword evidence="6" id="KW-0813">Transport</keyword>
<keyword evidence="17" id="KW-1015">Disulfide bond</keyword>
<evidence type="ECO:0000256" key="4">
    <source>
        <dbReference type="ARBA" id="ARBA00009636"/>
    </source>
</evidence>
<dbReference type="AlphaFoldDB" id="A0A833YTK2"/>
<evidence type="ECO:0000256" key="2">
    <source>
        <dbReference type="ARBA" id="ARBA00004245"/>
    </source>
</evidence>
<dbReference type="GO" id="GO:0098794">
    <property type="term" value="C:postsynapse"/>
    <property type="evidence" value="ECO:0007669"/>
    <property type="project" value="GOC"/>
</dbReference>
<dbReference type="SMART" id="SM00865">
    <property type="entry name" value="Tubulin_C"/>
    <property type="match status" value="1"/>
</dbReference>
<dbReference type="GO" id="GO:0005886">
    <property type="term" value="C:plasma membrane"/>
    <property type="evidence" value="ECO:0007669"/>
    <property type="project" value="UniProtKB-SubCell"/>
</dbReference>
<dbReference type="InterPro" id="IPR037103">
    <property type="entry name" value="Tubulin/FtsZ-like_C"/>
</dbReference>
<keyword evidence="12" id="KW-0378">Hydrolase</keyword>
<evidence type="ECO:0000256" key="6">
    <source>
        <dbReference type="ARBA" id="ARBA00022448"/>
    </source>
</evidence>
<dbReference type="FunFam" id="1.10.287.600:FF:000005">
    <property type="entry name" value="Tubulin alpha chain"/>
    <property type="match status" value="1"/>
</dbReference>
<dbReference type="GO" id="GO:0004931">
    <property type="term" value="F:extracellularly ATP-gated monoatomic cation channel activity"/>
    <property type="evidence" value="ECO:0007669"/>
    <property type="project" value="InterPro"/>
</dbReference>
<dbReference type="InterPro" id="IPR000217">
    <property type="entry name" value="Tubulin"/>
</dbReference>
<comment type="similarity">
    <text evidence="4">Belongs to the tubulin family.</text>
</comment>
<evidence type="ECO:0000256" key="12">
    <source>
        <dbReference type="ARBA" id="ARBA00022801"/>
    </source>
</evidence>
<dbReference type="SUPFAM" id="SSF55307">
    <property type="entry name" value="Tubulin C-terminal domain-like"/>
    <property type="match status" value="1"/>
</dbReference>
<dbReference type="PROSITE" id="PS00227">
    <property type="entry name" value="TUBULIN"/>
    <property type="match status" value="1"/>
</dbReference>
<dbReference type="NCBIfam" id="TIGR00863">
    <property type="entry name" value="P2X"/>
    <property type="match status" value="1"/>
</dbReference>
<reference evidence="26 27" key="1">
    <citation type="journal article" date="2020" name="Nature">
        <title>Six reference-quality genomes reveal evolution of bat adaptations.</title>
        <authorList>
            <person name="Jebb D."/>
            <person name="Huang Z."/>
            <person name="Pippel M."/>
            <person name="Hughes G.M."/>
            <person name="Lavrichenko K."/>
            <person name="Devanna P."/>
            <person name="Winkler S."/>
            <person name="Jermiin L.S."/>
            <person name="Skirmuntt E.C."/>
            <person name="Katzourakis A."/>
            <person name="Burkitt-Gray L."/>
            <person name="Ray D.A."/>
            <person name="Sullivan K.A.M."/>
            <person name="Roscito J.G."/>
            <person name="Kirilenko B.M."/>
            <person name="Davalos L.M."/>
            <person name="Corthals A.P."/>
            <person name="Power M.L."/>
            <person name="Jones G."/>
            <person name="Ransome R.D."/>
            <person name="Dechmann D.K.N."/>
            <person name="Locatelli A.G."/>
            <person name="Puechmaille S.J."/>
            <person name="Fedrigo O."/>
            <person name="Jarvis E.D."/>
            <person name="Hiller M."/>
            <person name="Vernes S.C."/>
            <person name="Myers E.W."/>
            <person name="Teeling E.C."/>
        </authorList>
    </citation>
    <scope>NUCLEOTIDE SEQUENCE [LARGE SCALE GENOMIC DNA]</scope>
    <source>
        <strain evidence="26">Bat1K_MPI-CBG_1</strain>
    </source>
</reference>
<dbReference type="GO" id="GO:0016787">
    <property type="term" value="F:hydrolase activity"/>
    <property type="evidence" value="ECO:0007669"/>
    <property type="project" value="UniProtKB-KW"/>
</dbReference>
<keyword evidence="10" id="KW-0493">Microtubule</keyword>
<accession>A0A833YTK2</accession>
<dbReference type="GO" id="GO:0005200">
    <property type="term" value="F:structural constituent of cytoskeleton"/>
    <property type="evidence" value="ECO:0007669"/>
    <property type="project" value="InterPro"/>
</dbReference>